<dbReference type="OrthoDB" id="9802328at2"/>
<dbReference type="SUPFAM" id="SSF53383">
    <property type="entry name" value="PLP-dependent transferases"/>
    <property type="match status" value="1"/>
</dbReference>
<dbReference type="Gene3D" id="3.90.1150.10">
    <property type="entry name" value="Aspartate Aminotransferase, domain 1"/>
    <property type="match status" value="1"/>
</dbReference>
<dbReference type="STRING" id="1830138.SAMN05443507_10485"/>
<proteinExistence type="inferred from homology"/>
<dbReference type="EMBL" id="FRAF01000004">
    <property type="protein sequence ID" value="SHJ83657.1"/>
    <property type="molecule type" value="Genomic_DNA"/>
</dbReference>
<feature type="domain" description="Aminotransferase class I/classII large" evidence="6">
    <location>
        <begin position="31"/>
        <end position="381"/>
    </location>
</feature>
<evidence type="ECO:0000256" key="4">
    <source>
        <dbReference type="ARBA" id="ARBA00023239"/>
    </source>
</evidence>
<evidence type="ECO:0000313" key="8">
    <source>
        <dbReference type="Proteomes" id="UP000184016"/>
    </source>
</evidence>
<evidence type="ECO:0000259" key="6">
    <source>
        <dbReference type="Pfam" id="PF00155"/>
    </source>
</evidence>
<organism evidence="7 8">
    <name type="scientific">Alicyclobacillus tolerans</name>
    <dbReference type="NCBI Taxonomy" id="90970"/>
    <lineage>
        <taxon>Bacteria</taxon>
        <taxon>Bacillati</taxon>
        <taxon>Bacillota</taxon>
        <taxon>Bacilli</taxon>
        <taxon>Bacillales</taxon>
        <taxon>Alicyclobacillaceae</taxon>
        <taxon>Alicyclobacillus</taxon>
    </lineage>
</organism>
<accession>A0A1M6MJN2</accession>
<comment type="similarity">
    <text evidence="5">Belongs to the class-II pyridoxal-phosphate-dependent aminotransferase family. MalY/PatB cystathionine beta-lyase subfamily.</text>
</comment>
<evidence type="ECO:0000256" key="3">
    <source>
        <dbReference type="ARBA" id="ARBA00022898"/>
    </source>
</evidence>
<evidence type="ECO:0000256" key="2">
    <source>
        <dbReference type="ARBA" id="ARBA00012224"/>
    </source>
</evidence>
<dbReference type="Gene3D" id="3.40.640.10">
    <property type="entry name" value="Type I PLP-dependent aspartate aminotransferase-like (Major domain)"/>
    <property type="match status" value="1"/>
</dbReference>
<dbReference type="RefSeq" id="WP_072873162.1">
    <property type="nucleotide sequence ID" value="NZ_FRAF01000004.1"/>
</dbReference>
<evidence type="ECO:0000256" key="1">
    <source>
        <dbReference type="ARBA" id="ARBA00001933"/>
    </source>
</evidence>
<dbReference type="InterPro" id="IPR015424">
    <property type="entry name" value="PyrdxlP-dep_Trfase"/>
</dbReference>
<sequence>MTYSFDEIIPRRYTASSKWDTLQKRFGRDDILPLWVADMDFLSPPEVQQALMERVKHGVYGYAIRPDSLYESIQNWFAKRHQVHYQQDWILPSRGVVHGLAMGIRAWTEPGDGIVIQPPVYYPFQFVIERQGRKLLENPLIEHQGKYTMDFDHLRSLFSKERPKWLILCNPHNPVGRVWSKDELLTLAKLCDEYDVHVLADEIHCDFVYKPHQHLPMLNVYEPFIHRLAICIAPSKTFNLAGMYTAFIVIPDENLRQRYSIVLEEAFVQDADIFGPIACEAAYRYGASWLDELLIYLQENYRFMEGFFQRELPSLKISPLEGTYLTWVDFRETHLSDDELQKWLVDQARVGLNAGSMFGTGGAGFQRMNIGTPRPLLAEALVQLKEAWPPV</sequence>
<dbReference type="PANTHER" id="PTHR43525">
    <property type="entry name" value="PROTEIN MALY"/>
    <property type="match status" value="1"/>
</dbReference>
<dbReference type="NCBIfam" id="TIGR04350">
    <property type="entry name" value="C_S_lyase_PatB"/>
    <property type="match status" value="1"/>
</dbReference>
<gene>
    <name evidence="7" type="ORF">SAMN05443507_10485</name>
</gene>
<name>A0A1M6MJN2_9BACL</name>
<dbReference type="AlphaFoldDB" id="A0A1M6MJN2"/>
<dbReference type="PANTHER" id="PTHR43525:SF1">
    <property type="entry name" value="PROTEIN MALY"/>
    <property type="match status" value="1"/>
</dbReference>
<keyword evidence="4 7" id="KW-0456">Lyase</keyword>
<dbReference type="InterPro" id="IPR004839">
    <property type="entry name" value="Aminotransferase_I/II_large"/>
</dbReference>
<dbReference type="InterPro" id="IPR027619">
    <property type="entry name" value="C-S_lyase_PatB-like"/>
</dbReference>
<comment type="cofactor">
    <cofactor evidence="1">
        <name>pyridoxal 5'-phosphate</name>
        <dbReference type="ChEBI" id="CHEBI:597326"/>
    </cofactor>
</comment>
<dbReference type="EC" id="4.4.1.13" evidence="2"/>
<protein>
    <recommendedName>
        <fullName evidence="2">cysteine-S-conjugate beta-lyase</fullName>
        <ecNumber evidence="2">4.4.1.13</ecNumber>
    </recommendedName>
</protein>
<dbReference type="Proteomes" id="UP000184016">
    <property type="component" value="Unassembled WGS sequence"/>
</dbReference>
<dbReference type="GO" id="GO:0047804">
    <property type="term" value="F:cysteine-S-conjugate beta-lyase activity"/>
    <property type="evidence" value="ECO:0007669"/>
    <property type="project" value="UniProtKB-EC"/>
</dbReference>
<dbReference type="CDD" id="cd00609">
    <property type="entry name" value="AAT_like"/>
    <property type="match status" value="1"/>
</dbReference>
<evidence type="ECO:0000256" key="5">
    <source>
        <dbReference type="ARBA" id="ARBA00037974"/>
    </source>
</evidence>
<keyword evidence="8" id="KW-1185">Reference proteome</keyword>
<dbReference type="Pfam" id="PF00155">
    <property type="entry name" value="Aminotran_1_2"/>
    <property type="match status" value="1"/>
</dbReference>
<dbReference type="InterPro" id="IPR051798">
    <property type="entry name" value="Class-II_PLP-Dep_Aminotrans"/>
</dbReference>
<evidence type="ECO:0000313" key="7">
    <source>
        <dbReference type="EMBL" id="SHJ83657.1"/>
    </source>
</evidence>
<dbReference type="InterPro" id="IPR015422">
    <property type="entry name" value="PyrdxlP-dep_Trfase_small"/>
</dbReference>
<dbReference type="InterPro" id="IPR015421">
    <property type="entry name" value="PyrdxlP-dep_Trfase_major"/>
</dbReference>
<reference evidence="8" key="1">
    <citation type="submission" date="2016-11" db="EMBL/GenBank/DDBJ databases">
        <authorList>
            <person name="Varghese N."/>
            <person name="Submissions S."/>
        </authorList>
    </citation>
    <scope>NUCLEOTIDE SEQUENCE [LARGE SCALE GENOMIC DNA]</scope>
    <source>
        <strain evidence="8">USBA-503</strain>
    </source>
</reference>
<dbReference type="GO" id="GO:0030170">
    <property type="term" value="F:pyridoxal phosphate binding"/>
    <property type="evidence" value="ECO:0007669"/>
    <property type="project" value="InterPro"/>
</dbReference>
<keyword evidence="3" id="KW-0663">Pyridoxal phosphate</keyword>